<proteinExistence type="predicted"/>
<evidence type="ECO:0000256" key="1">
    <source>
        <dbReference type="ARBA" id="ARBA00022679"/>
    </source>
</evidence>
<feature type="domain" description="N-acetyltransferase" evidence="3">
    <location>
        <begin position="117"/>
        <end position="271"/>
    </location>
</feature>
<comment type="caution">
    <text evidence="4">The sequence shown here is derived from an EMBL/GenBank/DDBJ whole genome shotgun (WGS) entry which is preliminary data.</text>
</comment>
<dbReference type="Proteomes" id="UP000523007">
    <property type="component" value="Unassembled WGS sequence"/>
</dbReference>
<dbReference type="InterPro" id="IPR000182">
    <property type="entry name" value="GNAT_dom"/>
</dbReference>
<keyword evidence="1 4" id="KW-0808">Transferase</keyword>
<evidence type="ECO:0000256" key="2">
    <source>
        <dbReference type="ARBA" id="ARBA00023315"/>
    </source>
</evidence>
<dbReference type="PANTHER" id="PTHR43877">
    <property type="entry name" value="AMINOALKYLPHOSPHONATE N-ACETYLTRANSFERASE-RELATED-RELATED"/>
    <property type="match status" value="1"/>
</dbReference>
<dbReference type="EMBL" id="JACHJT010000001">
    <property type="protein sequence ID" value="MBB4933315.1"/>
    <property type="molecule type" value="Genomic_DNA"/>
</dbReference>
<dbReference type="AlphaFoldDB" id="A0A7W7W523"/>
<reference evidence="4 5" key="1">
    <citation type="submission" date="2020-08" db="EMBL/GenBank/DDBJ databases">
        <title>Sequencing the genomes of 1000 actinobacteria strains.</title>
        <authorList>
            <person name="Klenk H.-P."/>
        </authorList>
    </citation>
    <scope>NUCLEOTIDE SEQUENCE [LARGE SCALE GENOMIC DNA]</scope>
    <source>
        <strain evidence="4 5">DSM 102030</strain>
    </source>
</reference>
<name>A0A7W7W523_9ACTN</name>
<dbReference type="Pfam" id="PF00583">
    <property type="entry name" value="Acetyltransf_1"/>
    <property type="match status" value="1"/>
</dbReference>
<dbReference type="PROSITE" id="PS51186">
    <property type="entry name" value="GNAT"/>
    <property type="match status" value="1"/>
</dbReference>
<protein>
    <submittedName>
        <fullName evidence="4">GNAT superfamily N-acetyltransferase</fullName>
    </submittedName>
</protein>
<evidence type="ECO:0000259" key="3">
    <source>
        <dbReference type="PROSITE" id="PS51186"/>
    </source>
</evidence>
<dbReference type="InterPro" id="IPR016181">
    <property type="entry name" value="Acyl_CoA_acyltransferase"/>
</dbReference>
<dbReference type="GO" id="GO:0016747">
    <property type="term" value="F:acyltransferase activity, transferring groups other than amino-acyl groups"/>
    <property type="evidence" value="ECO:0007669"/>
    <property type="project" value="InterPro"/>
</dbReference>
<evidence type="ECO:0000313" key="5">
    <source>
        <dbReference type="Proteomes" id="UP000523007"/>
    </source>
</evidence>
<keyword evidence="2" id="KW-0012">Acyltransferase</keyword>
<dbReference type="CDD" id="cd04301">
    <property type="entry name" value="NAT_SF"/>
    <property type="match status" value="1"/>
</dbReference>
<dbReference type="RefSeq" id="WP_184580942.1">
    <property type="nucleotide sequence ID" value="NZ_JACHJT010000001.1"/>
</dbReference>
<dbReference type="InterPro" id="IPR050832">
    <property type="entry name" value="Bact_Acetyltransf"/>
</dbReference>
<dbReference type="Gene3D" id="3.40.630.30">
    <property type="match status" value="1"/>
</dbReference>
<evidence type="ECO:0000313" key="4">
    <source>
        <dbReference type="EMBL" id="MBB4933315.1"/>
    </source>
</evidence>
<keyword evidence="5" id="KW-1185">Reference proteome</keyword>
<organism evidence="4 5">
    <name type="scientific">Lipingzhangella halophila</name>
    <dbReference type="NCBI Taxonomy" id="1783352"/>
    <lineage>
        <taxon>Bacteria</taxon>
        <taxon>Bacillati</taxon>
        <taxon>Actinomycetota</taxon>
        <taxon>Actinomycetes</taxon>
        <taxon>Streptosporangiales</taxon>
        <taxon>Nocardiopsidaceae</taxon>
        <taxon>Lipingzhangella</taxon>
    </lineage>
</organism>
<gene>
    <name evidence="4" type="ORF">F4561_004135</name>
</gene>
<sequence length="271" mass="29615">MTEWRAAGFDSVLREFWALGGQRRTVDGAVCVRNRDAPLVGRSNAVYGLSGDDPAAIARTLSAACEWISSPRVRAHAGPAMDPATEAALPLAGWGLASTQVTLLLTGACPRPDRRQCEIRAAATEADWRRIAELLRLDHEEEDRKAGRVPRPAGDTAQTLRAFRATTPDVRFWIAWDGGTPAGFFASWPRSGETAMVEDLFVRPTHRGQGIASHLLHHAVADARTNGAGPVLIRADSDDWPKDFYHRRGFQPVSTVRWYRPSAGWRAAGSA</sequence>
<dbReference type="SUPFAM" id="SSF55729">
    <property type="entry name" value="Acyl-CoA N-acyltransferases (Nat)"/>
    <property type="match status" value="1"/>
</dbReference>
<accession>A0A7W7W523</accession>